<comment type="similarity">
    <text evidence="1">Belongs to the short-chain dehydrogenases/reductases (SDR) family.</text>
</comment>
<evidence type="ECO:0000313" key="5">
    <source>
        <dbReference type="Proteomes" id="UP001140513"/>
    </source>
</evidence>
<keyword evidence="5" id="KW-1185">Reference proteome</keyword>
<evidence type="ECO:0000313" key="4">
    <source>
        <dbReference type="EMBL" id="KAJ4360434.1"/>
    </source>
</evidence>
<dbReference type="EMBL" id="JAPEUX010000001">
    <property type="protein sequence ID" value="KAJ4360434.1"/>
    <property type="molecule type" value="Genomic_DNA"/>
</dbReference>
<evidence type="ECO:0000256" key="3">
    <source>
        <dbReference type="ARBA" id="ARBA00023002"/>
    </source>
</evidence>
<dbReference type="GeneID" id="80904526"/>
<organism evidence="4 5">
    <name type="scientific">Didymosphaeria variabile</name>
    <dbReference type="NCBI Taxonomy" id="1932322"/>
    <lineage>
        <taxon>Eukaryota</taxon>
        <taxon>Fungi</taxon>
        <taxon>Dikarya</taxon>
        <taxon>Ascomycota</taxon>
        <taxon>Pezizomycotina</taxon>
        <taxon>Dothideomycetes</taxon>
        <taxon>Pleosporomycetidae</taxon>
        <taxon>Pleosporales</taxon>
        <taxon>Massarineae</taxon>
        <taxon>Didymosphaeriaceae</taxon>
        <taxon>Didymosphaeria</taxon>
    </lineage>
</organism>
<keyword evidence="2" id="KW-0521">NADP</keyword>
<gene>
    <name evidence="4" type="ORF">N0V89_000996</name>
</gene>
<dbReference type="RefSeq" id="XP_056076636.1">
    <property type="nucleotide sequence ID" value="XM_056209814.1"/>
</dbReference>
<dbReference type="GO" id="GO:0016491">
    <property type="term" value="F:oxidoreductase activity"/>
    <property type="evidence" value="ECO:0007669"/>
    <property type="project" value="UniProtKB-KW"/>
</dbReference>
<name>A0A9W8XYH7_9PLEO</name>
<dbReference type="AlphaFoldDB" id="A0A9W8XYH7"/>
<dbReference type="OrthoDB" id="1933717at2759"/>
<dbReference type="Proteomes" id="UP001140513">
    <property type="component" value="Unassembled WGS sequence"/>
</dbReference>
<keyword evidence="3" id="KW-0560">Oxidoreductase</keyword>
<dbReference type="SUPFAM" id="SSF51735">
    <property type="entry name" value="NAD(P)-binding Rossmann-fold domains"/>
    <property type="match status" value="1"/>
</dbReference>
<evidence type="ECO:0008006" key="6">
    <source>
        <dbReference type="Google" id="ProtNLM"/>
    </source>
</evidence>
<protein>
    <recommendedName>
        <fullName evidence="6">NAD(P)-binding protein</fullName>
    </recommendedName>
</protein>
<proteinExistence type="inferred from homology"/>
<sequence>MAENSIVLVTGGNTGIGYETVKALYASSDAHVVLMGSRSLDKAHTAIKTLQSEVTDSNSELVPIQIDIEDDASIERLNKFIGSTYGRLDALVNNAGGSHDAAMRGNPKAAGIREAFDHTYSLNVTSTQVLTHTLIPLILKSSHPRILFVTSGMSSLDACSGGSSISPTHKKGLASVPAGWPKPPVLSQIAYRSSKTGLNMVMLEWQRFLKEDGVKVFCISPGFLATNLGGMGPEKLREMGAGDPSLGGALIKDVVEGKRDTDAGKVVNAAGVQAW</sequence>
<dbReference type="PRINTS" id="PR00081">
    <property type="entry name" value="GDHRDH"/>
</dbReference>
<accession>A0A9W8XYH7</accession>
<evidence type="ECO:0000256" key="1">
    <source>
        <dbReference type="ARBA" id="ARBA00006484"/>
    </source>
</evidence>
<dbReference type="PANTHER" id="PTHR43963">
    <property type="entry name" value="CARBONYL REDUCTASE 1-RELATED"/>
    <property type="match status" value="1"/>
</dbReference>
<reference evidence="4" key="1">
    <citation type="submission" date="2022-10" db="EMBL/GenBank/DDBJ databases">
        <title>Tapping the CABI collections for fungal endophytes: first genome assemblies for Collariella, Neodidymelliopsis, Ascochyta clinopodiicola, Didymella pomorum, Didymosphaeria variabile, Neocosmospora piperis and Neocucurbitaria cava.</title>
        <authorList>
            <person name="Hill R."/>
        </authorList>
    </citation>
    <scope>NUCLEOTIDE SEQUENCE</scope>
    <source>
        <strain evidence="4">IMI 356815</strain>
    </source>
</reference>
<dbReference type="InterPro" id="IPR036291">
    <property type="entry name" value="NAD(P)-bd_dom_sf"/>
</dbReference>
<evidence type="ECO:0000256" key="2">
    <source>
        <dbReference type="ARBA" id="ARBA00022857"/>
    </source>
</evidence>
<comment type="caution">
    <text evidence="4">The sequence shown here is derived from an EMBL/GenBank/DDBJ whole genome shotgun (WGS) entry which is preliminary data.</text>
</comment>
<dbReference type="Pfam" id="PF00106">
    <property type="entry name" value="adh_short"/>
    <property type="match status" value="1"/>
</dbReference>
<dbReference type="Gene3D" id="3.40.50.720">
    <property type="entry name" value="NAD(P)-binding Rossmann-like Domain"/>
    <property type="match status" value="1"/>
</dbReference>
<dbReference type="PANTHER" id="PTHR43963:SF6">
    <property type="entry name" value="CHAIN DEHYDROGENASE FAMILY PROTEIN, PUTATIVE (AFU_ORTHOLOGUE AFUA_3G15350)-RELATED"/>
    <property type="match status" value="1"/>
</dbReference>
<dbReference type="InterPro" id="IPR002347">
    <property type="entry name" value="SDR_fam"/>
</dbReference>